<dbReference type="EMBL" id="NAJL01000004">
    <property type="protein sequence ID" value="TKA32805.1"/>
    <property type="molecule type" value="Genomic_DNA"/>
</dbReference>
<evidence type="ECO:0000313" key="2">
    <source>
        <dbReference type="EMBL" id="TKA32805.1"/>
    </source>
</evidence>
<proteinExistence type="predicted"/>
<keyword evidence="3" id="KW-1185">Reference proteome</keyword>
<sequence>MPPPLPPPLSDNTAPSSMVAPSSTLSLAILPTAPLNYAARPTPPSKRPKLSLNTTQTPTLLGGKGSTSLRLETLSAVSPTARNTFSNAYEPKLLNDNDFPIHINSKKPHRPTSTPLAIAVPSTPTTADSSPPTSTPELTSSSSASTLNSLPSFSADAQDQDVPYTLAPGLSSILTNGPGSRARKRSSPEQSPRQAKMRSFPPSPSPVYPASVLAPAGRRRKHVAFTIPLTETIAATTQVLASSGDLGDDILEATTTLGFSADAAGTLERSEGVAKRLRRAARGEGAVLKRRGNRGSCFSADSLSSSLPSSSSSSEEEEEEEEEEQQHDDEDSEDSRDVSERDTELAATPVAGRRQKHRRWRWTLGPLVTEDSSSLPQSIGRDAESVGKETRMEKQRDSVTEEWEGEV</sequence>
<accession>A0A4U0UEK0</accession>
<feature type="region of interest" description="Disordered" evidence="1">
    <location>
        <begin position="82"/>
        <end position="155"/>
    </location>
</feature>
<feature type="compositionally biased region" description="Low complexity" evidence="1">
    <location>
        <begin position="121"/>
        <end position="154"/>
    </location>
</feature>
<feature type="region of interest" description="Disordered" evidence="1">
    <location>
        <begin position="167"/>
        <end position="212"/>
    </location>
</feature>
<feature type="compositionally biased region" description="Low complexity" evidence="1">
    <location>
        <begin position="299"/>
        <end position="313"/>
    </location>
</feature>
<organism evidence="2 3">
    <name type="scientific">Salinomyces thailandicus</name>
    <dbReference type="NCBI Taxonomy" id="706561"/>
    <lineage>
        <taxon>Eukaryota</taxon>
        <taxon>Fungi</taxon>
        <taxon>Dikarya</taxon>
        <taxon>Ascomycota</taxon>
        <taxon>Pezizomycotina</taxon>
        <taxon>Dothideomycetes</taxon>
        <taxon>Dothideomycetidae</taxon>
        <taxon>Mycosphaerellales</taxon>
        <taxon>Teratosphaeriaceae</taxon>
        <taxon>Salinomyces</taxon>
    </lineage>
</organism>
<comment type="caution">
    <text evidence="2">The sequence shown here is derived from an EMBL/GenBank/DDBJ whole genome shotgun (WGS) entry which is preliminary data.</text>
</comment>
<feature type="compositionally biased region" description="Basic and acidic residues" evidence="1">
    <location>
        <begin position="335"/>
        <end position="344"/>
    </location>
</feature>
<dbReference type="AlphaFoldDB" id="A0A4U0UEK0"/>
<feature type="region of interest" description="Disordered" evidence="1">
    <location>
        <begin position="292"/>
        <end position="407"/>
    </location>
</feature>
<evidence type="ECO:0000256" key="1">
    <source>
        <dbReference type="SAM" id="MobiDB-lite"/>
    </source>
</evidence>
<evidence type="ECO:0000313" key="3">
    <source>
        <dbReference type="Proteomes" id="UP000308549"/>
    </source>
</evidence>
<feature type="region of interest" description="Disordered" evidence="1">
    <location>
        <begin position="36"/>
        <end position="67"/>
    </location>
</feature>
<dbReference type="Proteomes" id="UP000308549">
    <property type="component" value="Unassembled WGS sequence"/>
</dbReference>
<feature type="compositionally biased region" description="Basic and acidic residues" evidence="1">
    <location>
        <begin position="381"/>
        <end position="399"/>
    </location>
</feature>
<reference evidence="2 3" key="1">
    <citation type="submission" date="2017-03" db="EMBL/GenBank/DDBJ databases">
        <title>Genomes of endolithic fungi from Antarctica.</title>
        <authorList>
            <person name="Coleine C."/>
            <person name="Masonjones S."/>
            <person name="Stajich J.E."/>
        </authorList>
    </citation>
    <scope>NUCLEOTIDE SEQUENCE [LARGE SCALE GENOMIC DNA]</scope>
    <source>
        <strain evidence="2 3">CCFEE 6315</strain>
    </source>
</reference>
<feature type="compositionally biased region" description="Acidic residues" evidence="1">
    <location>
        <begin position="314"/>
        <end position="334"/>
    </location>
</feature>
<dbReference type="OrthoDB" id="5206740at2759"/>
<gene>
    <name evidence="2" type="ORF">B0A50_01030</name>
</gene>
<protein>
    <submittedName>
        <fullName evidence="2">Uncharacterized protein</fullName>
    </submittedName>
</protein>
<name>A0A4U0UEK0_9PEZI</name>